<dbReference type="EMBL" id="PNRG01000029">
    <property type="protein sequence ID" value="PMR79323.1"/>
    <property type="molecule type" value="Genomic_DNA"/>
</dbReference>
<evidence type="ECO:0000256" key="14">
    <source>
        <dbReference type="ARBA" id="ARBA00031399"/>
    </source>
</evidence>
<evidence type="ECO:0000256" key="5">
    <source>
        <dbReference type="ARBA" id="ARBA00022660"/>
    </source>
</evidence>
<dbReference type="GO" id="GO:0004129">
    <property type="term" value="F:cytochrome-c oxidase activity"/>
    <property type="evidence" value="ECO:0007669"/>
    <property type="project" value="UniProtKB-EC"/>
</dbReference>
<evidence type="ECO:0000256" key="11">
    <source>
        <dbReference type="ARBA" id="ARBA00023008"/>
    </source>
</evidence>
<evidence type="ECO:0000256" key="6">
    <source>
        <dbReference type="ARBA" id="ARBA00022692"/>
    </source>
</evidence>
<accession>A0A2N7UFZ2</accession>
<dbReference type="PROSITE" id="PS50857">
    <property type="entry name" value="COX2_CUA"/>
    <property type="match status" value="1"/>
</dbReference>
<dbReference type="InterPro" id="IPR034236">
    <property type="entry name" value="CuRO_CcO_Caa3_II"/>
</dbReference>
<feature type="domain" description="Cytochrome oxidase subunit II copper A binding" evidence="18">
    <location>
        <begin position="105"/>
        <end position="219"/>
    </location>
</feature>
<evidence type="ECO:0000256" key="15">
    <source>
        <dbReference type="ARBA" id="ARBA00047816"/>
    </source>
</evidence>
<dbReference type="GO" id="GO:0005507">
    <property type="term" value="F:copper ion binding"/>
    <property type="evidence" value="ECO:0007669"/>
    <property type="project" value="InterPro"/>
</dbReference>
<dbReference type="InterPro" id="IPR014222">
    <property type="entry name" value="Cyt_c_oxidase_su2"/>
</dbReference>
<keyword evidence="9 17" id="KW-1133">Transmembrane helix</keyword>
<evidence type="ECO:0000256" key="9">
    <source>
        <dbReference type="ARBA" id="ARBA00022989"/>
    </source>
</evidence>
<keyword evidence="6 17" id="KW-0812">Transmembrane</keyword>
<keyword evidence="4 16" id="KW-0349">Heme</keyword>
<comment type="subcellular location">
    <subcellularLocation>
        <location evidence="1">Membrane</location>
        <topology evidence="1">Multi-pass membrane protein</topology>
    </subcellularLocation>
</comment>
<evidence type="ECO:0000256" key="8">
    <source>
        <dbReference type="ARBA" id="ARBA00022982"/>
    </source>
</evidence>
<name>A0A2N7UFZ2_9GAMM</name>
<comment type="caution">
    <text evidence="20">The sequence shown here is derived from an EMBL/GenBank/DDBJ whole genome shotgun (WGS) entry which is preliminary data.</text>
</comment>
<dbReference type="AlphaFoldDB" id="A0A2N7UFZ2"/>
<keyword evidence="5" id="KW-0679">Respiratory chain</keyword>
<dbReference type="OrthoDB" id="9781261at2"/>
<dbReference type="InterPro" id="IPR001505">
    <property type="entry name" value="Copper_CuA"/>
</dbReference>
<dbReference type="Gene3D" id="2.60.40.420">
    <property type="entry name" value="Cupredoxins - blue copper proteins"/>
    <property type="match status" value="1"/>
</dbReference>
<dbReference type="GO" id="GO:0042773">
    <property type="term" value="P:ATP synthesis coupled electron transport"/>
    <property type="evidence" value="ECO:0007669"/>
    <property type="project" value="TreeGrafter"/>
</dbReference>
<dbReference type="PROSITE" id="PS00078">
    <property type="entry name" value="COX2"/>
    <property type="match status" value="1"/>
</dbReference>
<keyword evidence="21" id="KW-1185">Reference proteome</keyword>
<evidence type="ECO:0000256" key="10">
    <source>
        <dbReference type="ARBA" id="ARBA00023004"/>
    </source>
</evidence>
<protein>
    <recommendedName>
        <fullName evidence="14">Cytochrome aa3 subunit 2</fullName>
    </recommendedName>
</protein>
<comment type="function">
    <text evidence="13">Subunits I and II form the functional core of the enzyme complex. Electrons originating in cytochrome c are transferred via heme a and Cu(A) to the binuclear center formed by heme a3 and Cu(B).</text>
</comment>
<evidence type="ECO:0000259" key="19">
    <source>
        <dbReference type="PROSITE" id="PS51007"/>
    </source>
</evidence>
<proteinExistence type="inferred from homology"/>
<feature type="domain" description="Cytochrome c" evidence="19">
    <location>
        <begin position="228"/>
        <end position="318"/>
    </location>
</feature>
<keyword evidence="8" id="KW-0249">Electron transport</keyword>
<evidence type="ECO:0000256" key="3">
    <source>
        <dbReference type="ARBA" id="ARBA00022448"/>
    </source>
</evidence>
<dbReference type="PANTHER" id="PTHR22888">
    <property type="entry name" value="CYTOCHROME C OXIDASE, SUBUNIT II"/>
    <property type="match status" value="1"/>
</dbReference>
<dbReference type="Pfam" id="PF00116">
    <property type="entry name" value="COX2"/>
    <property type="match status" value="1"/>
</dbReference>
<evidence type="ECO:0000313" key="20">
    <source>
        <dbReference type="EMBL" id="PMR79323.1"/>
    </source>
</evidence>
<evidence type="ECO:0000256" key="4">
    <source>
        <dbReference type="ARBA" id="ARBA00022617"/>
    </source>
</evidence>
<dbReference type="InterPro" id="IPR009056">
    <property type="entry name" value="Cyt_c-like_dom"/>
</dbReference>
<evidence type="ECO:0000256" key="13">
    <source>
        <dbReference type="ARBA" id="ARBA00024688"/>
    </source>
</evidence>
<keyword evidence="7 16" id="KW-0479">Metal-binding</keyword>
<dbReference type="SUPFAM" id="SSF46626">
    <property type="entry name" value="Cytochrome c"/>
    <property type="match status" value="1"/>
</dbReference>
<dbReference type="GO" id="GO:0016491">
    <property type="term" value="F:oxidoreductase activity"/>
    <property type="evidence" value="ECO:0007669"/>
    <property type="project" value="InterPro"/>
</dbReference>
<sequence length="319" mass="35085">MMLAGCSGDRSILDPAGPAARDVAWLWWAMLSGFGLVFVAVVVAWLAAFRPRAHVERSPAEERRFSLRWILGGGIVLPGVSILALLVFGVPTGQRMLPVTLPGETPPQVIEVVGHQWWWEIRYPGEQGDVVTANHLVMPAGEPVEFHVTSADVIHAFWVPRLGGKIDMLPGRTNRIRLEADEPGVFGAQCAEFCGVQHTHMHLHVEALPREEYEVWLDARRSPLPEDEAHAQARQDFIQHCAGCHRVAGLSDGERGPDLSDIGSRATLGAGVMAMEEGAIARWLATHQSLKPGNRMPSHDDLEDETLERLGAWLENLTP</sequence>
<evidence type="ECO:0000256" key="17">
    <source>
        <dbReference type="SAM" id="Phobius"/>
    </source>
</evidence>
<feature type="transmembrane region" description="Helical" evidence="17">
    <location>
        <begin position="25"/>
        <end position="48"/>
    </location>
</feature>
<organism evidence="20 21">
    <name type="scientific">Halomonas urumqiensis</name>
    <dbReference type="NCBI Taxonomy" id="1684789"/>
    <lineage>
        <taxon>Bacteria</taxon>
        <taxon>Pseudomonadati</taxon>
        <taxon>Pseudomonadota</taxon>
        <taxon>Gammaproteobacteria</taxon>
        <taxon>Oceanospirillales</taxon>
        <taxon>Halomonadaceae</taxon>
        <taxon>Halomonas</taxon>
    </lineage>
</organism>
<dbReference type="CDD" id="cd04213">
    <property type="entry name" value="CuRO_CcO_Caa3_II"/>
    <property type="match status" value="1"/>
</dbReference>
<dbReference type="InterPro" id="IPR045187">
    <property type="entry name" value="CcO_II"/>
</dbReference>
<dbReference type="SUPFAM" id="SSF49503">
    <property type="entry name" value="Cupredoxins"/>
    <property type="match status" value="1"/>
</dbReference>
<keyword evidence="3" id="KW-0813">Transport</keyword>
<dbReference type="GO" id="GO:0020037">
    <property type="term" value="F:heme binding"/>
    <property type="evidence" value="ECO:0007669"/>
    <property type="project" value="InterPro"/>
</dbReference>
<comment type="similarity">
    <text evidence="2">Belongs to the cytochrome c oxidase subunit 2 family.</text>
</comment>
<evidence type="ECO:0000313" key="21">
    <source>
        <dbReference type="Proteomes" id="UP000235547"/>
    </source>
</evidence>
<dbReference type="GO" id="GO:0016020">
    <property type="term" value="C:membrane"/>
    <property type="evidence" value="ECO:0007669"/>
    <property type="project" value="UniProtKB-SubCell"/>
</dbReference>
<dbReference type="InterPro" id="IPR036909">
    <property type="entry name" value="Cyt_c-like_dom_sf"/>
</dbReference>
<evidence type="ECO:0000256" key="7">
    <source>
        <dbReference type="ARBA" id="ARBA00022723"/>
    </source>
</evidence>
<evidence type="ECO:0000256" key="16">
    <source>
        <dbReference type="PROSITE-ProRule" id="PRU00433"/>
    </source>
</evidence>
<dbReference type="PANTHER" id="PTHR22888:SF9">
    <property type="entry name" value="CYTOCHROME C OXIDASE SUBUNIT 2"/>
    <property type="match status" value="1"/>
</dbReference>
<evidence type="ECO:0000256" key="12">
    <source>
        <dbReference type="ARBA" id="ARBA00023136"/>
    </source>
</evidence>
<keyword evidence="12 17" id="KW-0472">Membrane</keyword>
<comment type="catalytic activity">
    <reaction evidence="15">
        <text>4 Fe(II)-[cytochrome c] + O2 + 8 H(+)(in) = 4 Fe(III)-[cytochrome c] + 2 H2O + 4 H(+)(out)</text>
        <dbReference type="Rhea" id="RHEA:11436"/>
        <dbReference type="Rhea" id="RHEA-COMP:10350"/>
        <dbReference type="Rhea" id="RHEA-COMP:14399"/>
        <dbReference type="ChEBI" id="CHEBI:15377"/>
        <dbReference type="ChEBI" id="CHEBI:15378"/>
        <dbReference type="ChEBI" id="CHEBI:15379"/>
        <dbReference type="ChEBI" id="CHEBI:29033"/>
        <dbReference type="ChEBI" id="CHEBI:29034"/>
        <dbReference type="EC" id="7.1.1.9"/>
    </reaction>
</comment>
<gene>
    <name evidence="20" type="primary">coxB</name>
    <name evidence="20" type="ORF">C1H70_13095</name>
</gene>
<dbReference type="PROSITE" id="PS51007">
    <property type="entry name" value="CYTC"/>
    <property type="match status" value="1"/>
</dbReference>
<evidence type="ECO:0000256" key="2">
    <source>
        <dbReference type="ARBA" id="ARBA00007866"/>
    </source>
</evidence>
<reference evidence="20 21" key="1">
    <citation type="submission" date="2018-01" db="EMBL/GenBank/DDBJ databases">
        <title>Halomonas endophytica sp. nov., isolated from storage liquid in the stems of Populus euphratica.</title>
        <authorList>
            <person name="Chen C."/>
        </authorList>
    </citation>
    <scope>NUCLEOTIDE SEQUENCE [LARGE SCALE GENOMIC DNA]</scope>
    <source>
        <strain evidence="20 21">BZ-SZ-XJ27</strain>
    </source>
</reference>
<dbReference type="NCBIfam" id="TIGR02866">
    <property type="entry name" value="CoxB"/>
    <property type="match status" value="1"/>
</dbReference>
<dbReference type="InterPro" id="IPR002429">
    <property type="entry name" value="CcO_II-like_C"/>
</dbReference>
<keyword evidence="11" id="KW-0186">Copper</keyword>
<keyword evidence="10 16" id="KW-0408">Iron</keyword>
<dbReference type="Proteomes" id="UP000235547">
    <property type="component" value="Unassembled WGS sequence"/>
</dbReference>
<feature type="transmembrane region" description="Helical" evidence="17">
    <location>
        <begin position="69"/>
        <end position="90"/>
    </location>
</feature>
<dbReference type="InterPro" id="IPR008972">
    <property type="entry name" value="Cupredoxin"/>
</dbReference>
<evidence type="ECO:0000259" key="18">
    <source>
        <dbReference type="PROSITE" id="PS50857"/>
    </source>
</evidence>
<evidence type="ECO:0000256" key="1">
    <source>
        <dbReference type="ARBA" id="ARBA00004141"/>
    </source>
</evidence>
<dbReference type="Pfam" id="PF00034">
    <property type="entry name" value="Cytochrom_C"/>
    <property type="match status" value="1"/>
</dbReference>